<dbReference type="Proteomes" id="UP001148838">
    <property type="component" value="Unassembled WGS sequence"/>
</dbReference>
<evidence type="ECO:0000313" key="3">
    <source>
        <dbReference type="EMBL" id="KAJ4430995.1"/>
    </source>
</evidence>
<evidence type="ECO:0000256" key="1">
    <source>
        <dbReference type="SAM" id="MobiDB-lite"/>
    </source>
</evidence>
<dbReference type="Pfam" id="PF17906">
    <property type="entry name" value="HTH_48"/>
    <property type="match status" value="1"/>
</dbReference>
<evidence type="ECO:0000313" key="4">
    <source>
        <dbReference type="Proteomes" id="UP001148838"/>
    </source>
</evidence>
<name>A0ABQ8SB73_PERAM</name>
<feature type="compositionally biased region" description="Basic and acidic residues" evidence="1">
    <location>
        <begin position="188"/>
        <end position="206"/>
    </location>
</feature>
<dbReference type="Gene3D" id="1.10.10.1450">
    <property type="match status" value="1"/>
</dbReference>
<keyword evidence="4" id="KW-1185">Reference proteome</keyword>
<feature type="region of interest" description="Disordered" evidence="1">
    <location>
        <begin position="180"/>
        <end position="206"/>
    </location>
</feature>
<proteinExistence type="predicted"/>
<accession>A0ABQ8SB73</accession>
<sequence length="206" mass="23535">MECQVKKEHFRHIILFEFNRRAKTTESVRDICVVYEENAIGEGTKKMVLSFHHTTPRTKILDNGVNTTYRLARWQRQPEETSYSPSSAQLHSQVPPRYECKMHALYVNVIPLAELIKSAVAHRGVHRCKASRSLQTSKQEGTLTDVLLEGNGIRCRKYDAEIDQEEKKELVGSLAVKKLPTEGCTGRNGEREESSGQKKISDDRQH</sequence>
<dbReference type="InterPro" id="IPR041426">
    <property type="entry name" value="Mos1_HTH"/>
</dbReference>
<evidence type="ECO:0000259" key="2">
    <source>
        <dbReference type="Pfam" id="PF17906"/>
    </source>
</evidence>
<comment type="caution">
    <text evidence="3">The sequence shown here is derived from an EMBL/GenBank/DDBJ whole genome shotgun (WGS) entry which is preliminary data.</text>
</comment>
<organism evidence="3 4">
    <name type="scientific">Periplaneta americana</name>
    <name type="common">American cockroach</name>
    <name type="synonym">Blatta americana</name>
    <dbReference type="NCBI Taxonomy" id="6978"/>
    <lineage>
        <taxon>Eukaryota</taxon>
        <taxon>Metazoa</taxon>
        <taxon>Ecdysozoa</taxon>
        <taxon>Arthropoda</taxon>
        <taxon>Hexapoda</taxon>
        <taxon>Insecta</taxon>
        <taxon>Pterygota</taxon>
        <taxon>Neoptera</taxon>
        <taxon>Polyneoptera</taxon>
        <taxon>Dictyoptera</taxon>
        <taxon>Blattodea</taxon>
        <taxon>Blattoidea</taxon>
        <taxon>Blattidae</taxon>
        <taxon>Blattinae</taxon>
        <taxon>Periplaneta</taxon>
    </lineage>
</organism>
<protein>
    <recommendedName>
        <fullName evidence="2">Mos1 transposase HTH domain-containing protein</fullName>
    </recommendedName>
</protein>
<feature type="domain" description="Mos1 transposase HTH" evidence="2">
    <location>
        <begin position="7"/>
        <end position="42"/>
    </location>
</feature>
<reference evidence="3 4" key="1">
    <citation type="journal article" date="2022" name="Allergy">
        <title>Genome assembly and annotation of Periplaneta americana reveal a comprehensive cockroach allergen profile.</title>
        <authorList>
            <person name="Wang L."/>
            <person name="Xiong Q."/>
            <person name="Saelim N."/>
            <person name="Wang L."/>
            <person name="Nong W."/>
            <person name="Wan A.T."/>
            <person name="Shi M."/>
            <person name="Liu X."/>
            <person name="Cao Q."/>
            <person name="Hui J.H.L."/>
            <person name="Sookrung N."/>
            <person name="Leung T.F."/>
            <person name="Tungtrongchitr A."/>
            <person name="Tsui S.K.W."/>
        </authorList>
    </citation>
    <scope>NUCLEOTIDE SEQUENCE [LARGE SCALE GENOMIC DNA]</scope>
    <source>
        <strain evidence="3">PWHHKU_190912</strain>
    </source>
</reference>
<gene>
    <name evidence="3" type="ORF">ANN_19588</name>
</gene>
<dbReference type="EMBL" id="JAJSOF020000031">
    <property type="protein sequence ID" value="KAJ4430995.1"/>
    <property type="molecule type" value="Genomic_DNA"/>
</dbReference>